<dbReference type="PANTHER" id="PTHR11586">
    <property type="entry name" value="TRNA-AMINOACYLATION COFACTOR ARC1 FAMILY MEMBER"/>
    <property type="match status" value="1"/>
</dbReference>
<dbReference type="CDD" id="cd02799">
    <property type="entry name" value="tRNA_bind_EMAP-II_like"/>
    <property type="match status" value="1"/>
</dbReference>
<dbReference type="GO" id="GO:0017102">
    <property type="term" value="C:methionyl glutamyl tRNA synthetase complex"/>
    <property type="evidence" value="ECO:0007669"/>
    <property type="project" value="TreeGrafter"/>
</dbReference>
<gene>
    <name evidence="6" type="ORF">BCR39DRAFT_582094</name>
</gene>
<keyword evidence="2 3" id="KW-0694">RNA-binding</keyword>
<dbReference type="InterPro" id="IPR036282">
    <property type="entry name" value="Glutathione-S-Trfase_C_sf"/>
</dbReference>
<dbReference type="Gene3D" id="1.20.1050.10">
    <property type="match status" value="1"/>
</dbReference>
<dbReference type="Gene3D" id="2.40.50.140">
    <property type="entry name" value="Nucleic acid-binding proteins"/>
    <property type="match status" value="1"/>
</dbReference>
<evidence type="ECO:0000256" key="4">
    <source>
        <dbReference type="SAM" id="MobiDB-lite"/>
    </source>
</evidence>
<feature type="region of interest" description="Disordered" evidence="4">
    <location>
        <begin position="134"/>
        <end position="158"/>
    </location>
</feature>
<feature type="domain" description="TRNA-binding" evidence="5">
    <location>
        <begin position="225"/>
        <end position="332"/>
    </location>
</feature>
<keyword evidence="1 3" id="KW-0820">tRNA-binding</keyword>
<dbReference type="STRING" id="71784.A0A1Y2BEB5"/>
<sequence length="400" mass="42818">MPLVTEFVSAALEADPSLAGSSDKDKSAISLLDSETVSLAKDLSALNTRLTPITYLYHNTPSTADISLYCRLHPTLTKLSTPASQHPSNPSVLRYFLQIQSLDPVIAARKSHPNSFPLLEIDVSSLPAPPREVIAPVKKEKKDKKAAPAPEPAKEASGIVASATAAVEAVASAAIGVKEAVIGGASEKEASVPKEGKAGKDGKKKEKKEKPAKAPVVKEEPTGPLPSMIDMRVGKVLDVKKHPEADSLYVEQIDIGEAEPRTVCSGLVKYMKEEDILGQTIIVICNLKPVTMRGVKSYAMLLCASQSSGTGEKEGVEFVFPPAGSVPGERIYFEGEKYENQVPEPQLNPKKKVFESIQPGFITLDNLDAAWIDPITKSVHKIRTEDGICKAKSFVGASLS</sequence>
<name>A0A1Y2BEB5_9TREE</name>
<organism evidence="6 7">
    <name type="scientific">Naematelia encephala</name>
    <dbReference type="NCBI Taxonomy" id="71784"/>
    <lineage>
        <taxon>Eukaryota</taxon>
        <taxon>Fungi</taxon>
        <taxon>Dikarya</taxon>
        <taxon>Basidiomycota</taxon>
        <taxon>Agaricomycotina</taxon>
        <taxon>Tremellomycetes</taxon>
        <taxon>Tremellales</taxon>
        <taxon>Naemateliaceae</taxon>
        <taxon>Naematelia</taxon>
    </lineage>
</organism>
<dbReference type="SUPFAM" id="SSF50249">
    <property type="entry name" value="Nucleic acid-binding proteins"/>
    <property type="match status" value="1"/>
</dbReference>
<evidence type="ECO:0000256" key="1">
    <source>
        <dbReference type="ARBA" id="ARBA00022555"/>
    </source>
</evidence>
<dbReference type="OrthoDB" id="19141at2759"/>
<dbReference type="EMBL" id="MCFC01000007">
    <property type="protein sequence ID" value="ORY33046.1"/>
    <property type="molecule type" value="Genomic_DNA"/>
</dbReference>
<accession>A0A1Y2BEB5</accession>
<evidence type="ECO:0000313" key="7">
    <source>
        <dbReference type="Proteomes" id="UP000193986"/>
    </source>
</evidence>
<evidence type="ECO:0000256" key="2">
    <source>
        <dbReference type="ARBA" id="ARBA00022884"/>
    </source>
</evidence>
<dbReference type="InterPro" id="IPR051270">
    <property type="entry name" value="Tyrosine-tRNA_ligase_regulator"/>
</dbReference>
<evidence type="ECO:0000313" key="6">
    <source>
        <dbReference type="EMBL" id="ORY33046.1"/>
    </source>
</evidence>
<feature type="compositionally biased region" description="Basic and acidic residues" evidence="4">
    <location>
        <begin position="186"/>
        <end position="221"/>
    </location>
</feature>
<evidence type="ECO:0000256" key="3">
    <source>
        <dbReference type="PROSITE-ProRule" id="PRU00209"/>
    </source>
</evidence>
<keyword evidence="7" id="KW-1185">Reference proteome</keyword>
<dbReference type="InterPro" id="IPR002547">
    <property type="entry name" value="tRNA-bd_dom"/>
</dbReference>
<dbReference type="SUPFAM" id="SSF47616">
    <property type="entry name" value="GST C-terminal domain-like"/>
    <property type="match status" value="1"/>
</dbReference>
<dbReference type="PANTHER" id="PTHR11586:SF33">
    <property type="entry name" value="AMINOACYL TRNA SYNTHASE COMPLEX-INTERACTING MULTIFUNCTIONAL PROTEIN 1"/>
    <property type="match status" value="1"/>
</dbReference>
<dbReference type="Pfam" id="PF01588">
    <property type="entry name" value="tRNA_bind"/>
    <property type="match status" value="1"/>
</dbReference>
<dbReference type="AlphaFoldDB" id="A0A1Y2BEB5"/>
<feature type="compositionally biased region" description="Basic and acidic residues" evidence="4">
    <location>
        <begin position="137"/>
        <end position="146"/>
    </location>
</feature>
<protein>
    <recommendedName>
        <fullName evidence="5">tRNA-binding domain-containing protein</fullName>
    </recommendedName>
</protein>
<feature type="region of interest" description="Disordered" evidence="4">
    <location>
        <begin position="186"/>
        <end position="225"/>
    </location>
</feature>
<dbReference type="GO" id="GO:0000049">
    <property type="term" value="F:tRNA binding"/>
    <property type="evidence" value="ECO:0007669"/>
    <property type="project" value="UniProtKB-UniRule"/>
</dbReference>
<evidence type="ECO:0000259" key="5">
    <source>
        <dbReference type="PROSITE" id="PS50886"/>
    </source>
</evidence>
<proteinExistence type="predicted"/>
<reference evidence="6 7" key="1">
    <citation type="submission" date="2016-07" db="EMBL/GenBank/DDBJ databases">
        <title>Pervasive Adenine N6-methylation of Active Genes in Fungi.</title>
        <authorList>
            <consortium name="DOE Joint Genome Institute"/>
            <person name="Mondo S.J."/>
            <person name="Dannebaum R.O."/>
            <person name="Kuo R.C."/>
            <person name="Labutti K."/>
            <person name="Haridas S."/>
            <person name="Kuo A."/>
            <person name="Salamov A."/>
            <person name="Ahrendt S.R."/>
            <person name="Lipzen A."/>
            <person name="Sullivan W."/>
            <person name="Andreopoulos W.B."/>
            <person name="Clum A."/>
            <person name="Lindquist E."/>
            <person name="Daum C."/>
            <person name="Ramamoorthy G.K."/>
            <person name="Gryganskyi A."/>
            <person name="Culley D."/>
            <person name="Magnuson J.K."/>
            <person name="James T.Y."/>
            <person name="O'Malley M.A."/>
            <person name="Stajich J.E."/>
            <person name="Spatafora J.W."/>
            <person name="Visel A."/>
            <person name="Grigoriev I.V."/>
        </authorList>
    </citation>
    <scope>NUCLEOTIDE SEQUENCE [LARGE SCALE GENOMIC DNA]</scope>
    <source>
        <strain evidence="6 7">68-887.2</strain>
    </source>
</reference>
<dbReference type="InParanoid" id="A0A1Y2BEB5"/>
<dbReference type="InterPro" id="IPR012340">
    <property type="entry name" value="NA-bd_OB-fold"/>
</dbReference>
<dbReference type="Proteomes" id="UP000193986">
    <property type="component" value="Unassembled WGS sequence"/>
</dbReference>
<dbReference type="FunCoup" id="A0A1Y2BEB5">
    <property type="interactions" value="19"/>
</dbReference>
<comment type="caution">
    <text evidence="6">The sequence shown here is derived from an EMBL/GenBank/DDBJ whole genome shotgun (WGS) entry which is preliminary data.</text>
</comment>
<dbReference type="PROSITE" id="PS50886">
    <property type="entry name" value="TRBD"/>
    <property type="match status" value="1"/>
</dbReference>